<proteinExistence type="predicted"/>
<feature type="signal peptide" evidence="2">
    <location>
        <begin position="1"/>
        <end position="24"/>
    </location>
</feature>
<dbReference type="Proteomes" id="UP001165135">
    <property type="component" value="Unassembled WGS sequence"/>
</dbReference>
<name>A0A9W6RML4_9ACTN</name>
<dbReference type="InterPro" id="IPR029046">
    <property type="entry name" value="LolA/LolB/LppX"/>
</dbReference>
<evidence type="ECO:0000256" key="1">
    <source>
        <dbReference type="SAM" id="MobiDB-lite"/>
    </source>
</evidence>
<keyword evidence="2" id="KW-0732">Signal</keyword>
<protein>
    <recommendedName>
        <fullName evidence="5">LppX_LprAFG lipoprotein</fullName>
    </recommendedName>
</protein>
<dbReference type="EMBL" id="BSTJ01000009">
    <property type="protein sequence ID" value="GLY78438.1"/>
    <property type="molecule type" value="Genomic_DNA"/>
</dbReference>
<comment type="caution">
    <text evidence="3">The sequence shown here is derived from an EMBL/GenBank/DDBJ whole genome shotgun (WGS) entry which is preliminary data.</text>
</comment>
<evidence type="ECO:0008006" key="5">
    <source>
        <dbReference type="Google" id="ProtNLM"/>
    </source>
</evidence>
<reference evidence="3" key="1">
    <citation type="submission" date="2023-03" db="EMBL/GenBank/DDBJ databases">
        <title>Actinoallomurus iriomotensis NBRC 103681.</title>
        <authorList>
            <person name="Ichikawa N."/>
            <person name="Sato H."/>
            <person name="Tonouchi N."/>
        </authorList>
    </citation>
    <scope>NUCLEOTIDE SEQUENCE</scope>
    <source>
        <strain evidence="3">NBRC 103681</strain>
    </source>
</reference>
<feature type="chain" id="PRO_5040722180" description="LppX_LprAFG lipoprotein" evidence="2">
    <location>
        <begin position="25"/>
        <end position="276"/>
    </location>
</feature>
<evidence type="ECO:0000256" key="2">
    <source>
        <dbReference type="SAM" id="SignalP"/>
    </source>
</evidence>
<gene>
    <name evidence="3" type="ORF">Airi01_067050</name>
</gene>
<dbReference type="AlphaFoldDB" id="A0A9W6RML4"/>
<dbReference type="SUPFAM" id="SSF89392">
    <property type="entry name" value="Prokaryotic lipoproteins and lipoprotein localization factors"/>
    <property type="match status" value="1"/>
</dbReference>
<dbReference type="Gene3D" id="2.50.20.20">
    <property type="match status" value="1"/>
</dbReference>
<dbReference type="PROSITE" id="PS51257">
    <property type="entry name" value="PROKAR_LIPOPROTEIN"/>
    <property type="match status" value="1"/>
</dbReference>
<feature type="region of interest" description="Disordered" evidence="1">
    <location>
        <begin position="253"/>
        <end position="276"/>
    </location>
</feature>
<sequence>MMTMAGRYAAGLALMMSLAGCVGNSGMPSADGTSGSPRTAAEALDQAVKRLGSVTSYQASVSFSTVVGGKSSHLSSEVTSRSKDHALQYDVPFNNTEAGDPESSVVLLGDKLYIKNSMLIEVIHKSWVSLSLSALNSSDTDVMALLAQVRQPDPVLHAKMFTTSKDVHTVGRETMGGKPTTRYQGTFALGEALTKLGPAERTEAQAVYKTFGTTPYFEVWIDDQRLIRKINLVDRRGTKRRLNATMNYSTFDTPVEITPPAPNDVKNLTTPAGIPV</sequence>
<evidence type="ECO:0000313" key="3">
    <source>
        <dbReference type="EMBL" id="GLY78438.1"/>
    </source>
</evidence>
<organism evidence="3 4">
    <name type="scientific">Actinoallomurus iriomotensis</name>
    <dbReference type="NCBI Taxonomy" id="478107"/>
    <lineage>
        <taxon>Bacteria</taxon>
        <taxon>Bacillati</taxon>
        <taxon>Actinomycetota</taxon>
        <taxon>Actinomycetes</taxon>
        <taxon>Streptosporangiales</taxon>
        <taxon>Thermomonosporaceae</taxon>
        <taxon>Actinoallomurus</taxon>
    </lineage>
</organism>
<evidence type="ECO:0000313" key="4">
    <source>
        <dbReference type="Proteomes" id="UP001165135"/>
    </source>
</evidence>
<accession>A0A9W6RML4</accession>